<organism evidence="2 3">
    <name type="scientific">Shewanella pneumatophori</name>
    <dbReference type="NCBI Taxonomy" id="314092"/>
    <lineage>
        <taxon>Bacteria</taxon>
        <taxon>Pseudomonadati</taxon>
        <taxon>Pseudomonadota</taxon>
        <taxon>Gammaproteobacteria</taxon>
        <taxon>Alteromonadales</taxon>
        <taxon>Shewanellaceae</taxon>
        <taxon>Shewanella</taxon>
    </lineage>
</organism>
<reference evidence="2" key="1">
    <citation type="submission" date="2022-01" db="EMBL/GenBank/DDBJ databases">
        <title>Whole genome-based taxonomy of the Shewanellaceae.</title>
        <authorList>
            <person name="Martin-Rodriguez A.J."/>
        </authorList>
    </citation>
    <scope>NUCLEOTIDE SEQUENCE</scope>
    <source>
        <strain evidence="2">KCTC 23973</strain>
    </source>
</reference>
<evidence type="ECO:0000313" key="2">
    <source>
        <dbReference type="EMBL" id="MCL1137106.1"/>
    </source>
</evidence>
<name>A0A9X1ZJD1_9GAMM</name>
<dbReference type="Gene3D" id="2.60.120.10">
    <property type="entry name" value="Jelly Rolls"/>
    <property type="match status" value="1"/>
</dbReference>
<dbReference type="InterPro" id="IPR025979">
    <property type="entry name" value="ChrR-like_cupin_dom"/>
</dbReference>
<evidence type="ECO:0000259" key="1">
    <source>
        <dbReference type="Pfam" id="PF12973"/>
    </source>
</evidence>
<dbReference type="Proteomes" id="UP001139293">
    <property type="component" value="Unassembled WGS sequence"/>
</dbReference>
<dbReference type="InterPro" id="IPR041916">
    <property type="entry name" value="Anti_sigma_zinc_sf"/>
</dbReference>
<dbReference type="SUPFAM" id="SSF51182">
    <property type="entry name" value="RmlC-like cupins"/>
    <property type="match status" value="1"/>
</dbReference>
<dbReference type="Pfam" id="PF12973">
    <property type="entry name" value="Cupin_7"/>
    <property type="match status" value="1"/>
</dbReference>
<dbReference type="Gene3D" id="1.10.10.1320">
    <property type="entry name" value="Anti-sigma factor, zinc-finger domain"/>
    <property type="match status" value="1"/>
</dbReference>
<dbReference type="AlphaFoldDB" id="A0A9X1ZJD1"/>
<feature type="domain" description="ChrR-like cupin" evidence="1">
    <location>
        <begin position="126"/>
        <end position="202"/>
    </location>
</feature>
<dbReference type="RefSeq" id="WP_248948040.1">
    <property type="nucleotide sequence ID" value="NZ_JAKILB010000001.1"/>
</dbReference>
<protein>
    <submittedName>
        <fullName evidence="2">ChrR family anti-sigma-E factor</fullName>
    </submittedName>
</protein>
<keyword evidence="3" id="KW-1185">Reference proteome</keyword>
<dbReference type="NCBIfam" id="TIGR02451">
    <property type="entry name" value="anti_sig_ChrR"/>
    <property type="match status" value="1"/>
</dbReference>
<dbReference type="InterPro" id="IPR011051">
    <property type="entry name" value="RmlC_Cupin_sf"/>
</dbReference>
<gene>
    <name evidence="2" type="ORF">L2740_00750</name>
</gene>
<evidence type="ECO:0000313" key="3">
    <source>
        <dbReference type="Proteomes" id="UP001139293"/>
    </source>
</evidence>
<accession>A0A9X1ZJD1</accession>
<sequence length="226" mass="25004">MIKFHPKDEMLLQHAKGQLHLGLATAVSAHCELCSVCREKVNDFTKQLAEECMGEVDSTGADSDFTNLDYGSIDFSAMLSQITSLAPSEEESSSAKAIVDIKGNQYKLPKAFTRQADHSWSGFGKISRMRLDADDGHSRASLLHIDANGEIPEHTHNGREITLLLEGYFEDEFSQYVPGDFIELDGNHQHSPKTMNGCLCYTVVDAPLHFTKGISKILNPIGELIY</sequence>
<dbReference type="InterPro" id="IPR012807">
    <property type="entry name" value="Anti-sigma_ChrR"/>
</dbReference>
<dbReference type="EMBL" id="JAKILB010000001">
    <property type="protein sequence ID" value="MCL1137106.1"/>
    <property type="molecule type" value="Genomic_DNA"/>
</dbReference>
<dbReference type="CDD" id="cd20301">
    <property type="entry name" value="cupin_ChrR"/>
    <property type="match status" value="1"/>
</dbReference>
<dbReference type="InterPro" id="IPR014710">
    <property type="entry name" value="RmlC-like_jellyroll"/>
</dbReference>
<comment type="caution">
    <text evidence="2">The sequence shown here is derived from an EMBL/GenBank/DDBJ whole genome shotgun (WGS) entry which is preliminary data.</text>
</comment>
<proteinExistence type="predicted"/>